<evidence type="ECO:0000313" key="9">
    <source>
        <dbReference type="Proteomes" id="UP000182312"/>
    </source>
</evidence>
<evidence type="ECO:0000256" key="3">
    <source>
        <dbReference type="ARBA" id="ARBA00023004"/>
    </source>
</evidence>
<evidence type="ECO:0000256" key="2">
    <source>
        <dbReference type="ARBA" id="ARBA00022723"/>
    </source>
</evidence>
<evidence type="ECO:0000256" key="4">
    <source>
        <dbReference type="PROSITE-ProRule" id="PRU00433"/>
    </source>
</evidence>
<dbReference type="RefSeq" id="WP_036742884.1">
    <property type="nucleotide sequence ID" value="NZ_FOJO01000007.1"/>
</dbReference>
<dbReference type="EMBL" id="FOJO01000007">
    <property type="protein sequence ID" value="SFA50455.1"/>
    <property type="molecule type" value="Genomic_DNA"/>
</dbReference>
<dbReference type="STRING" id="376733.SAMN04487972_107156"/>
<gene>
    <name evidence="6" type="ORF">IT41_15490</name>
    <name evidence="7" type="ORF">SAMN04487972_107156</name>
</gene>
<reference evidence="6 8" key="1">
    <citation type="submission" date="2014-09" db="EMBL/GenBank/DDBJ databases">
        <authorList>
            <person name="McGinnis J.M."/>
            <person name="Wolfgang W.J."/>
        </authorList>
    </citation>
    <scope>NUCLEOTIDE SEQUENCE [LARGE SCALE GENOMIC DNA]</scope>
    <source>
        <strain evidence="6 8">JCM 14014</strain>
    </source>
</reference>
<dbReference type="Gene3D" id="1.10.760.10">
    <property type="entry name" value="Cytochrome c-like domain"/>
    <property type="match status" value="1"/>
</dbReference>
<dbReference type="OrthoDB" id="9777352at2"/>
<keyword evidence="2 4" id="KW-0479">Metal-binding</keyword>
<accession>A0A099EX95</accession>
<dbReference type="eggNOG" id="COG2010">
    <property type="taxonomic scope" value="Bacteria"/>
</dbReference>
<dbReference type="PROSITE" id="PS51007">
    <property type="entry name" value="CYTC"/>
    <property type="match status" value="1"/>
</dbReference>
<dbReference type="InterPro" id="IPR009056">
    <property type="entry name" value="Cyt_c-like_dom"/>
</dbReference>
<reference evidence="6 8" key="2">
    <citation type="submission" date="2014-10" db="EMBL/GenBank/DDBJ databases">
        <title>Paracoccus sanguinis sp. nov., isolated from clinical specimens of New York State patients.</title>
        <authorList>
            <person name="Mingle L.A."/>
            <person name="Cole J.A."/>
            <person name="Lapierre P."/>
            <person name="Musser K.A."/>
        </authorList>
    </citation>
    <scope>NUCLEOTIDE SEQUENCE [LARGE SCALE GENOMIC DNA]</scope>
    <source>
        <strain evidence="6 8">JCM 14014</strain>
    </source>
</reference>
<dbReference type="Proteomes" id="UP000182312">
    <property type="component" value="Unassembled WGS sequence"/>
</dbReference>
<reference evidence="7 9" key="3">
    <citation type="submission" date="2016-10" db="EMBL/GenBank/DDBJ databases">
        <authorList>
            <person name="de Groot N.N."/>
        </authorList>
    </citation>
    <scope>NUCLEOTIDE SEQUENCE [LARGE SCALE GENOMIC DNA]</scope>
    <source>
        <strain evidence="7 9">CGMCC 1.6117</strain>
    </source>
</reference>
<protein>
    <recommendedName>
        <fullName evidence="5">Cytochrome c domain-containing protein</fullName>
    </recommendedName>
</protein>
<feature type="domain" description="Cytochrome c" evidence="5">
    <location>
        <begin position="15"/>
        <end position="207"/>
    </location>
</feature>
<keyword evidence="3 4" id="KW-0408">Iron</keyword>
<dbReference type="GO" id="GO:0020037">
    <property type="term" value="F:heme binding"/>
    <property type="evidence" value="ECO:0007669"/>
    <property type="project" value="InterPro"/>
</dbReference>
<evidence type="ECO:0000256" key="1">
    <source>
        <dbReference type="ARBA" id="ARBA00022617"/>
    </source>
</evidence>
<evidence type="ECO:0000259" key="5">
    <source>
        <dbReference type="PROSITE" id="PS51007"/>
    </source>
</evidence>
<dbReference type="InterPro" id="IPR036909">
    <property type="entry name" value="Cyt_c-like_dom_sf"/>
</dbReference>
<name>A0A099EX95_9RHOB</name>
<dbReference type="AlphaFoldDB" id="A0A099EX95"/>
<dbReference type="GO" id="GO:0009055">
    <property type="term" value="F:electron transfer activity"/>
    <property type="evidence" value="ECO:0007669"/>
    <property type="project" value="InterPro"/>
</dbReference>
<sequence length="340" mass="34575">MRRVLIALLWCGAAAAETPGEALFLRGAGAEAIIGGGAVRLPASRFACAGCHGADGEGRAEGGTAFPAIHWSALTARAAPYDAAAVLRVLREGVAPDGRVLGSAMPRYEAPPGVMESLVAHLRGLKAAGEAIGSDRIRVLASGDAALDAGFAAAAARFNDRGGAYGRRLELVEGGPGIALAGLAEAVAPRLTEACTDALLTAMRQAGVTDFAQIGGRPADVAYRARAVGLTLTDRAEDILAMAAPERGAAGRHYYGCLDVLGPVAGALVAEGSRLTIALPDRAAFDWARAGGHDRQAMRGYTLGGLLGQAARDAGRRTTGAKLTEAARALPVAIEVISLP</sequence>
<evidence type="ECO:0000313" key="6">
    <source>
        <dbReference type="EMBL" id="KGJ03020.1"/>
    </source>
</evidence>
<dbReference type="Proteomes" id="UP000029846">
    <property type="component" value="Unassembled WGS sequence"/>
</dbReference>
<dbReference type="GO" id="GO:0046872">
    <property type="term" value="F:metal ion binding"/>
    <property type="evidence" value="ECO:0007669"/>
    <property type="project" value="UniProtKB-KW"/>
</dbReference>
<keyword evidence="8" id="KW-1185">Reference proteome</keyword>
<proteinExistence type="predicted"/>
<keyword evidence="1 4" id="KW-0349">Heme</keyword>
<evidence type="ECO:0000313" key="8">
    <source>
        <dbReference type="Proteomes" id="UP000029846"/>
    </source>
</evidence>
<dbReference type="SUPFAM" id="SSF46626">
    <property type="entry name" value="Cytochrome c"/>
    <property type="match status" value="1"/>
</dbReference>
<evidence type="ECO:0000313" key="7">
    <source>
        <dbReference type="EMBL" id="SFA50455.1"/>
    </source>
</evidence>
<dbReference type="EMBL" id="JRKN01000027">
    <property type="protein sequence ID" value="KGJ03020.1"/>
    <property type="molecule type" value="Genomic_DNA"/>
</dbReference>
<organism evidence="6 8">
    <name type="scientific">Paracoccus halophilus</name>
    <dbReference type="NCBI Taxonomy" id="376733"/>
    <lineage>
        <taxon>Bacteria</taxon>
        <taxon>Pseudomonadati</taxon>
        <taxon>Pseudomonadota</taxon>
        <taxon>Alphaproteobacteria</taxon>
        <taxon>Rhodobacterales</taxon>
        <taxon>Paracoccaceae</taxon>
        <taxon>Paracoccus</taxon>
    </lineage>
</organism>